<dbReference type="GO" id="GO:0033214">
    <property type="term" value="P:siderophore-iron import into cell"/>
    <property type="evidence" value="ECO:0007669"/>
    <property type="project" value="TreeGrafter"/>
</dbReference>
<keyword evidence="3" id="KW-0813">Transport</keyword>
<keyword evidence="7 8" id="KW-0472">Membrane</keyword>
<dbReference type="CDD" id="cd06550">
    <property type="entry name" value="TM_ABC_iron-siderophores_like"/>
    <property type="match status" value="1"/>
</dbReference>
<feature type="transmembrane region" description="Helical" evidence="8">
    <location>
        <begin position="72"/>
        <end position="92"/>
    </location>
</feature>
<dbReference type="Pfam" id="PF01032">
    <property type="entry name" value="FecCD"/>
    <property type="match status" value="1"/>
</dbReference>
<evidence type="ECO:0000256" key="5">
    <source>
        <dbReference type="ARBA" id="ARBA00022692"/>
    </source>
</evidence>
<comment type="similarity">
    <text evidence="2">Belongs to the binding-protein-dependent transport system permease family. FecCD subfamily.</text>
</comment>
<dbReference type="EMBL" id="SGWZ01000004">
    <property type="protein sequence ID" value="RZS67304.1"/>
    <property type="molecule type" value="Genomic_DNA"/>
</dbReference>
<dbReference type="RefSeq" id="WP_130487396.1">
    <property type="nucleotide sequence ID" value="NZ_CBCSEB010000008.1"/>
</dbReference>
<dbReference type="InterPro" id="IPR000522">
    <property type="entry name" value="ABC_transptr_permease_BtuC"/>
</dbReference>
<dbReference type="PANTHER" id="PTHR30472:SF27">
    <property type="entry name" value="PETROBACTIN IMPORT SYSTEM PERMEASE PROTEIN YCLN"/>
    <property type="match status" value="1"/>
</dbReference>
<keyword evidence="4" id="KW-1003">Cell membrane</keyword>
<evidence type="ECO:0000256" key="3">
    <source>
        <dbReference type="ARBA" id="ARBA00022448"/>
    </source>
</evidence>
<proteinExistence type="inferred from homology"/>
<dbReference type="GO" id="GO:0005886">
    <property type="term" value="C:plasma membrane"/>
    <property type="evidence" value="ECO:0007669"/>
    <property type="project" value="UniProtKB-SubCell"/>
</dbReference>
<evidence type="ECO:0000256" key="4">
    <source>
        <dbReference type="ARBA" id="ARBA00022475"/>
    </source>
</evidence>
<comment type="subcellular location">
    <subcellularLocation>
        <location evidence="1">Cell membrane</location>
        <topology evidence="1">Multi-pass membrane protein</topology>
    </subcellularLocation>
</comment>
<evidence type="ECO:0000313" key="10">
    <source>
        <dbReference type="Proteomes" id="UP000292039"/>
    </source>
</evidence>
<evidence type="ECO:0000313" key="9">
    <source>
        <dbReference type="EMBL" id="RZS67304.1"/>
    </source>
</evidence>
<reference evidence="9 10" key="1">
    <citation type="submission" date="2019-02" db="EMBL/GenBank/DDBJ databases">
        <title>Genomic Encyclopedia of Type Strains, Phase IV (KMG-IV): sequencing the most valuable type-strain genomes for metagenomic binning, comparative biology and taxonomic classification.</title>
        <authorList>
            <person name="Goeker M."/>
        </authorList>
    </citation>
    <scope>NUCLEOTIDE SEQUENCE [LARGE SCALE GENOMIC DNA]</scope>
    <source>
        <strain evidence="9 10">DSM 16618</strain>
    </source>
</reference>
<protein>
    <submittedName>
        <fullName evidence="9">Iron complex transport system permease protein</fullName>
    </submittedName>
</protein>
<dbReference type="AlphaFoldDB" id="A0A4Q7MGL9"/>
<comment type="caution">
    <text evidence="9">The sequence shown here is derived from an EMBL/GenBank/DDBJ whole genome shotgun (WGS) entry which is preliminary data.</text>
</comment>
<sequence>MKSSNPAVAAPRVARRRVPSAGWLLPACGGIAVLFVISLFIGASDLSWRDLWQDDAGDAWSLLTVSRLPRTIALLLAGIALAVAGLLMQVMVQNRYVEPSTTGTVESAMLGILFVALVMPDISVVGRMLVAGSFAMGGTMLFLMILRRTPLRSPFLVPLVGIVLGGIVSAVTNFFAYRYDMLQSLNAWTTGDFSGVLRGRYELLWIGFALACAAYLAADRFTVMGMGQRFSTNLGLNHRALTLAGLVIVSAVSTVVVITAGNIPFLGLVVPNVISLIMGDNMHRSLPWIALMGGGLALLCDIVGRLINPPYEIPIGVTMGILGCILFLYLILRNRNGAA</sequence>
<dbReference type="SUPFAM" id="SSF81345">
    <property type="entry name" value="ABC transporter involved in vitamin B12 uptake, BtuC"/>
    <property type="match status" value="1"/>
</dbReference>
<dbReference type="Gene3D" id="1.10.3470.10">
    <property type="entry name" value="ABC transporter involved in vitamin B12 uptake, BtuC"/>
    <property type="match status" value="1"/>
</dbReference>
<organism evidence="9 10">
    <name type="scientific">Kerstersia gyiorum</name>
    <dbReference type="NCBI Taxonomy" id="206506"/>
    <lineage>
        <taxon>Bacteria</taxon>
        <taxon>Pseudomonadati</taxon>
        <taxon>Pseudomonadota</taxon>
        <taxon>Betaproteobacteria</taxon>
        <taxon>Burkholderiales</taxon>
        <taxon>Alcaligenaceae</taxon>
        <taxon>Kerstersia</taxon>
    </lineage>
</organism>
<accession>A0A4Q7MGL9</accession>
<keyword evidence="5 8" id="KW-0812">Transmembrane</keyword>
<feature type="transmembrane region" description="Helical" evidence="8">
    <location>
        <begin position="239"/>
        <end position="257"/>
    </location>
</feature>
<dbReference type="GO" id="GO:0022857">
    <property type="term" value="F:transmembrane transporter activity"/>
    <property type="evidence" value="ECO:0007669"/>
    <property type="project" value="InterPro"/>
</dbReference>
<dbReference type="PANTHER" id="PTHR30472">
    <property type="entry name" value="FERRIC ENTEROBACTIN TRANSPORT SYSTEM PERMEASE PROTEIN"/>
    <property type="match status" value="1"/>
</dbReference>
<keyword evidence="6 8" id="KW-1133">Transmembrane helix</keyword>
<evidence type="ECO:0000256" key="7">
    <source>
        <dbReference type="ARBA" id="ARBA00023136"/>
    </source>
</evidence>
<feature type="transmembrane region" description="Helical" evidence="8">
    <location>
        <begin position="155"/>
        <end position="179"/>
    </location>
</feature>
<feature type="transmembrane region" description="Helical" evidence="8">
    <location>
        <begin position="313"/>
        <end position="332"/>
    </location>
</feature>
<feature type="transmembrane region" description="Helical" evidence="8">
    <location>
        <begin position="128"/>
        <end position="146"/>
    </location>
</feature>
<evidence type="ECO:0000256" key="8">
    <source>
        <dbReference type="SAM" id="Phobius"/>
    </source>
</evidence>
<name>A0A4Q7MGL9_9BURK</name>
<gene>
    <name evidence="9" type="ORF">EV679_2518</name>
</gene>
<feature type="transmembrane region" description="Helical" evidence="8">
    <location>
        <begin position="21"/>
        <end position="43"/>
    </location>
</feature>
<dbReference type="InterPro" id="IPR037294">
    <property type="entry name" value="ABC_BtuC-like"/>
</dbReference>
<evidence type="ECO:0000256" key="2">
    <source>
        <dbReference type="ARBA" id="ARBA00007935"/>
    </source>
</evidence>
<dbReference type="Proteomes" id="UP000292039">
    <property type="component" value="Unassembled WGS sequence"/>
</dbReference>
<feature type="transmembrane region" description="Helical" evidence="8">
    <location>
        <begin position="199"/>
        <end position="218"/>
    </location>
</feature>
<evidence type="ECO:0000256" key="1">
    <source>
        <dbReference type="ARBA" id="ARBA00004651"/>
    </source>
</evidence>
<evidence type="ECO:0000256" key="6">
    <source>
        <dbReference type="ARBA" id="ARBA00022989"/>
    </source>
</evidence>
<feature type="transmembrane region" description="Helical" evidence="8">
    <location>
        <begin position="286"/>
        <end position="307"/>
    </location>
</feature>